<evidence type="ECO:0000256" key="1">
    <source>
        <dbReference type="ARBA" id="ARBA00001917"/>
    </source>
</evidence>
<evidence type="ECO:0000313" key="13">
    <source>
        <dbReference type="Proteomes" id="UP001142055"/>
    </source>
</evidence>
<dbReference type="AlphaFoldDB" id="A0A9Q0MH62"/>
<keyword evidence="6" id="KW-0285">Flavoprotein</keyword>
<dbReference type="InterPro" id="IPR032037">
    <property type="entry name" value="MMACHC"/>
</dbReference>
<evidence type="ECO:0000256" key="2">
    <source>
        <dbReference type="ARBA" id="ARBA00001974"/>
    </source>
</evidence>
<dbReference type="Proteomes" id="UP001142055">
    <property type="component" value="Chromosome 1"/>
</dbReference>
<dbReference type="OMA" id="FQVGWYN"/>
<evidence type="ECO:0000256" key="10">
    <source>
        <dbReference type="ARBA" id="ARBA00023002"/>
    </source>
</evidence>
<dbReference type="GO" id="GO:0009235">
    <property type="term" value="P:cobalamin metabolic process"/>
    <property type="evidence" value="ECO:0007669"/>
    <property type="project" value="TreeGrafter"/>
</dbReference>
<dbReference type="Pfam" id="PF16690">
    <property type="entry name" value="MMACHC"/>
    <property type="match status" value="1"/>
</dbReference>
<dbReference type="GO" id="GO:0005737">
    <property type="term" value="C:cytoplasm"/>
    <property type="evidence" value="ECO:0007669"/>
    <property type="project" value="UniProtKB-SubCell"/>
</dbReference>
<reference evidence="12" key="1">
    <citation type="submission" date="2022-12" db="EMBL/GenBank/DDBJ databases">
        <title>Genome assemblies of Blomia tropicalis.</title>
        <authorList>
            <person name="Cui Y."/>
        </authorList>
    </citation>
    <scope>NUCLEOTIDE SEQUENCE</scope>
    <source>
        <tissue evidence="12">Adult mites</tissue>
    </source>
</reference>
<sequence length="269" mass="31684">MPQLQYSSSDNSQRVVSNDDVNIIYEKIKVWFENVGLEIHYFKISWYNQVVASEYRLSYHPDTLAFVIISKPCMFEKAFLPFLSEMMKSTDIETSSDPLDKCMIYNFQLLKKKLYDEIGLIVETIHDFELIMPYRRPKILLQTAAHVSGSAYYYKIQNAKQKLGVCIHPLYGGWFGIRGAFICHQLLAPDLIQRPSLDIVPPEKQIELLHLFNNCWKDMSYRNIIPVKERYSPMQIEYFRLKPKERFEYIRSTILPSIERNGYNGNCHI</sequence>
<dbReference type="GO" id="GO:0032451">
    <property type="term" value="F:demethylase activity"/>
    <property type="evidence" value="ECO:0007669"/>
    <property type="project" value="TreeGrafter"/>
</dbReference>
<comment type="similarity">
    <text evidence="4">Belongs to the MMACHC family.</text>
</comment>
<accession>A0A9Q0MH62</accession>
<dbReference type="EMBL" id="JAPWDV010000001">
    <property type="protein sequence ID" value="KAJ6225028.1"/>
    <property type="molecule type" value="Genomic_DNA"/>
</dbReference>
<dbReference type="GO" id="GO:0033787">
    <property type="term" value="F:cyanocobalamin reductase (cyanide-eliminating) (NADP+) activity"/>
    <property type="evidence" value="ECO:0007669"/>
    <property type="project" value="TreeGrafter"/>
</dbReference>
<protein>
    <recommendedName>
        <fullName evidence="11">Cyanocobalamin reductase (cyanide-eliminating)</fullName>
    </recommendedName>
</protein>
<keyword evidence="13" id="KW-1185">Reference proteome</keyword>
<evidence type="ECO:0000256" key="3">
    <source>
        <dbReference type="ARBA" id="ARBA00004496"/>
    </source>
</evidence>
<name>A0A9Q0MH62_BLOTA</name>
<dbReference type="CDD" id="cd12959">
    <property type="entry name" value="MMACHC-like"/>
    <property type="match status" value="1"/>
</dbReference>
<gene>
    <name evidence="12" type="ORF">RDWZM_003573</name>
</gene>
<dbReference type="OrthoDB" id="409189at2759"/>
<dbReference type="GO" id="GO:0071949">
    <property type="term" value="F:FAD binding"/>
    <property type="evidence" value="ECO:0007669"/>
    <property type="project" value="TreeGrafter"/>
</dbReference>
<comment type="caution">
    <text evidence="12">The sequence shown here is derived from an EMBL/GenBank/DDBJ whole genome shotgun (WGS) entry which is preliminary data.</text>
</comment>
<proteinExistence type="inferred from homology"/>
<evidence type="ECO:0000313" key="12">
    <source>
        <dbReference type="EMBL" id="KAJ6225028.1"/>
    </source>
</evidence>
<evidence type="ECO:0000256" key="8">
    <source>
        <dbReference type="ARBA" id="ARBA00022827"/>
    </source>
</evidence>
<evidence type="ECO:0000256" key="6">
    <source>
        <dbReference type="ARBA" id="ARBA00022630"/>
    </source>
</evidence>
<evidence type="ECO:0000256" key="4">
    <source>
        <dbReference type="ARBA" id="ARBA00007762"/>
    </source>
</evidence>
<evidence type="ECO:0000256" key="7">
    <source>
        <dbReference type="ARBA" id="ARBA00022643"/>
    </source>
</evidence>
<keyword evidence="5" id="KW-0963">Cytoplasm</keyword>
<organism evidence="12 13">
    <name type="scientific">Blomia tropicalis</name>
    <name type="common">Mite</name>
    <dbReference type="NCBI Taxonomy" id="40697"/>
    <lineage>
        <taxon>Eukaryota</taxon>
        <taxon>Metazoa</taxon>
        <taxon>Ecdysozoa</taxon>
        <taxon>Arthropoda</taxon>
        <taxon>Chelicerata</taxon>
        <taxon>Arachnida</taxon>
        <taxon>Acari</taxon>
        <taxon>Acariformes</taxon>
        <taxon>Sarcoptiformes</taxon>
        <taxon>Astigmata</taxon>
        <taxon>Glycyphagoidea</taxon>
        <taxon>Echimyopodidae</taxon>
        <taxon>Blomia</taxon>
    </lineage>
</organism>
<comment type="cofactor">
    <cofactor evidence="1">
        <name>FMN</name>
        <dbReference type="ChEBI" id="CHEBI:58210"/>
    </cofactor>
</comment>
<keyword evidence="8" id="KW-0274">FAD</keyword>
<keyword evidence="9" id="KW-0521">NADP</keyword>
<evidence type="ECO:0000256" key="5">
    <source>
        <dbReference type="ARBA" id="ARBA00022490"/>
    </source>
</evidence>
<comment type="subcellular location">
    <subcellularLocation>
        <location evidence="3">Cytoplasm</location>
    </subcellularLocation>
</comment>
<evidence type="ECO:0000256" key="11">
    <source>
        <dbReference type="ARBA" id="ARBA00031313"/>
    </source>
</evidence>
<keyword evidence="10" id="KW-0560">Oxidoreductase</keyword>
<dbReference type="PANTHER" id="PTHR31457:SF2">
    <property type="entry name" value="CYANOCOBALAMIN REDUCTASE _ ALKYLCOBALAMIN DEALKYLASE"/>
    <property type="match status" value="1"/>
</dbReference>
<comment type="cofactor">
    <cofactor evidence="2">
        <name>FAD</name>
        <dbReference type="ChEBI" id="CHEBI:57692"/>
    </cofactor>
</comment>
<dbReference type="PANTHER" id="PTHR31457">
    <property type="entry name" value="METHYLMALONIC ACIDURIA AND HOMOCYSTINURIA TYPE C PROTEIN"/>
    <property type="match status" value="1"/>
</dbReference>
<keyword evidence="7" id="KW-0288">FMN</keyword>
<evidence type="ECO:0000256" key="9">
    <source>
        <dbReference type="ARBA" id="ARBA00022857"/>
    </source>
</evidence>